<reference evidence="2" key="1">
    <citation type="submission" date="2020-05" db="EMBL/GenBank/DDBJ databases">
        <authorList>
            <person name="Chiriac C."/>
            <person name="Salcher M."/>
            <person name="Ghai R."/>
            <person name="Kavagutti S V."/>
        </authorList>
    </citation>
    <scope>NUCLEOTIDE SEQUENCE</scope>
</reference>
<feature type="compositionally biased region" description="Basic and acidic residues" evidence="1">
    <location>
        <begin position="289"/>
        <end position="300"/>
    </location>
</feature>
<feature type="region of interest" description="Disordered" evidence="1">
    <location>
        <begin position="1"/>
        <end position="52"/>
    </location>
</feature>
<accession>A0A6J5T6G3</accession>
<feature type="compositionally biased region" description="Low complexity" evidence="1">
    <location>
        <begin position="26"/>
        <end position="48"/>
    </location>
</feature>
<protein>
    <submittedName>
        <fullName evidence="2">Uncharacterized protein</fullName>
    </submittedName>
</protein>
<feature type="region of interest" description="Disordered" evidence="1">
    <location>
        <begin position="283"/>
        <end position="307"/>
    </location>
</feature>
<proteinExistence type="predicted"/>
<dbReference type="EMBL" id="LR797531">
    <property type="protein sequence ID" value="CAB4223313.1"/>
    <property type="molecule type" value="Genomic_DNA"/>
</dbReference>
<sequence>MAEAAAAPVVEPPAAAPAAPAPAPAAAPAAPAPAAAPKAGDPPAAPAASVENMWPDDWRTRIAGDDGKVLKRLERYATPKEVAFALTSVQERINAGELRSSLPKNATVEQINQWRTENGIPEAPEKYALKLKDGLVIGENDKPIIEAMLKVAHGKNVSNEAASAVVDWYYDEVTRQTQERQAKDVEFARTTEEALRTEWGAEYKLNTNMIKGLVDMAPEGVRELLMGARLGNGDPMLAHPDAMRWLVGMAREINPVTALVPNATGTGMVTAIEDEIKQIQGWMGAPKGSPDHKKYWEDPKMSGPNGRYYQLLDAKSRMDAKK</sequence>
<evidence type="ECO:0000256" key="1">
    <source>
        <dbReference type="SAM" id="MobiDB-lite"/>
    </source>
</evidence>
<organism evidence="2">
    <name type="scientific">uncultured Caudovirales phage</name>
    <dbReference type="NCBI Taxonomy" id="2100421"/>
    <lineage>
        <taxon>Viruses</taxon>
        <taxon>Duplodnaviria</taxon>
        <taxon>Heunggongvirae</taxon>
        <taxon>Uroviricota</taxon>
        <taxon>Caudoviricetes</taxon>
        <taxon>Peduoviridae</taxon>
        <taxon>Maltschvirus</taxon>
        <taxon>Maltschvirus maltsch</taxon>
    </lineage>
</organism>
<gene>
    <name evidence="2" type="ORF">UFOVP1670_19</name>
</gene>
<name>A0A6J5T6G3_9CAUD</name>
<feature type="compositionally biased region" description="Pro residues" evidence="1">
    <location>
        <begin position="10"/>
        <end position="25"/>
    </location>
</feature>
<evidence type="ECO:0000313" key="2">
    <source>
        <dbReference type="EMBL" id="CAB4223313.1"/>
    </source>
</evidence>